<comment type="caution">
    <text evidence="3">The sequence shown here is derived from an EMBL/GenBank/DDBJ whole genome shotgun (WGS) entry which is preliminary data.</text>
</comment>
<dbReference type="EMBL" id="QGNW01002280">
    <property type="protein sequence ID" value="RVW21585.1"/>
    <property type="molecule type" value="Genomic_DNA"/>
</dbReference>
<keyword evidence="1" id="KW-1133">Transmembrane helix</keyword>
<dbReference type="CDD" id="cd09272">
    <property type="entry name" value="RNase_HI_RT_Ty1"/>
    <property type="match status" value="1"/>
</dbReference>
<sequence length="523" mass="58485">MYQEPNLRGCYDLHHFIDDTHTPPPPIVTITGVASPNPTHTTWKRQDRLIFSALLGAIFVSLQLFIAYTTTSLDAWQTLANTYVKPSRGDKTRADELAILGKPIEDEDLIDRVLEGLSDEYKSIIDAINAHDMSISFVELHEKLLNKKASLRRSTISSITTINDKSYSLPESSKLASTSHHSTITKPYHCVCLLMINASPNLIWVVVKHAASGISPLHALATKSQSCCSRHNTTPTWLLDSGTSHHVTSDLSNISLHSPYQGFDDIILMMDRPFHHTYRYGGEYQALDDFLSTNGISHLTTLPHTLEHNEWNLGACPSTSMQSLVKCKWVFRIKRILDGSIDRYKARLVAKGTNTNIIQRYIDLLAQRFSIKDLGALSYFLGIEVLTTPFGVLLTQRCYISDLLARTKMSSAKPVATPLVTDGNLTLHSDVDWARNKDDYTSTSAHIVYLGRHPISWSSKKQHIVARSSIEVEYRSVAATTSEINWICFLLIELGITLLTPLVINCDNVGASYLYSNPVFHST</sequence>
<keyword evidence="1" id="KW-0812">Transmembrane</keyword>
<evidence type="ECO:0000313" key="3">
    <source>
        <dbReference type="EMBL" id="RVW21585.1"/>
    </source>
</evidence>
<feature type="transmembrane region" description="Helical" evidence="1">
    <location>
        <begin position="49"/>
        <end position="68"/>
    </location>
</feature>
<dbReference type="Proteomes" id="UP000288805">
    <property type="component" value="Unassembled WGS sequence"/>
</dbReference>
<evidence type="ECO:0000259" key="2">
    <source>
        <dbReference type="Pfam" id="PF07727"/>
    </source>
</evidence>
<feature type="domain" description="Reverse transcriptase Ty1/copia-type" evidence="2">
    <location>
        <begin position="352"/>
        <end position="420"/>
    </location>
</feature>
<dbReference type="Pfam" id="PF07727">
    <property type="entry name" value="RVT_2"/>
    <property type="match status" value="1"/>
</dbReference>
<reference evidence="3 4" key="1">
    <citation type="journal article" date="2018" name="PLoS Genet.">
        <title>Population sequencing reveals clonal diversity and ancestral inbreeding in the grapevine cultivar Chardonnay.</title>
        <authorList>
            <person name="Roach M.J."/>
            <person name="Johnson D.L."/>
            <person name="Bohlmann J."/>
            <person name="van Vuuren H.J."/>
            <person name="Jones S.J."/>
            <person name="Pretorius I.S."/>
            <person name="Schmidt S.A."/>
            <person name="Borneman A.R."/>
        </authorList>
    </citation>
    <scope>NUCLEOTIDE SEQUENCE [LARGE SCALE GENOMIC DNA]</scope>
    <source>
        <strain evidence="4">cv. Chardonnay</strain>
        <tissue evidence="3">Leaf</tissue>
    </source>
</reference>
<dbReference type="PANTHER" id="PTHR47481">
    <property type="match status" value="1"/>
</dbReference>
<evidence type="ECO:0000313" key="4">
    <source>
        <dbReference type="Proteomes" id="UP000288805"/>
    </source>
</evidence>
<keyword evidence="1" id="KW-0472">Membrane</keyword>
<dbReference type="PANTHER" id="PTHR47481:SF22">
    <property type="entry name" value="RETROTRANSPOSON GAG DOMAIN-CONTAINING PROTEIN"/>
    <property type="match status" value="1"/>
</dbReference>
<dbReference type="InterPro" id="IPR013103">
    <property type="entry name" value="RVT_2"/>
</dbReference>
<accession>A0A438CEG1</accession>
<dbReference type="AlphaFoldDB" id="A0A438CEG1"/>
<name>A0A438CEG1_VITVI</name>
<gene>
    <name evidence="3" type="primary">RE2_35</name>
    <name evidence="3" type="ORF">CK203_109440</name>
</gene>
<proteinExistence type="predicted"/>
<evidence type="ECO:0000256" key="1">
    <source>
        <dbReference type="SAM" id="Phobius"/>
    </source>
</evidence>
<organism evidence="3 4">
    <name type="scientific">Vitis vinifera</name>
    <name type="common">Grape</name>
    <dbReference type="NCBI Taxonomy" id="29760"/>
    <lineage>
        <taxon>Eukaryota</taxon>
        <taxon>Viridiplantae</taxon>
        <taxon>Streptophyta</taxon>
        <taxon>Embryophyta</taxon>
        <taxon>Tracheophyta</taxon>
        <taxon>Spermatophyta</taxon>
        <taxon>Magnoliopsida</taxon>
        <taxon>eudicotyledons</taxon>
        <taxon>Gunneridae</taxon>
        <taxon>Pentapetalae</taxon>
        <taxon>rosids</taxon>
        <taxon>Vitales</taxon>
        <taxon>Vitaceae</taxon>
        <taxon>Viteae</taxon>
        <taxon>Vitis</taxon>
    </lineage>
</organism>
<protein>
    <submittedName>
        <fullName evidence="3">Retrovirus-related Pol polyprotein from transposon RE2</fullName>
    </submittedName>
</protein>